<dbReference type="Proteomes" id="UP000564573">
    <property type="component" value="Unassembled WGS sequence"/>
</dbReference>
<gene>
    <name evidence="7" type="ORF">FB384_002251</name>
</gene>
<dbReference type="EMBL" id="JACIBS010000001">
    <property type="protein sequence ID" value="MBB3663347.1"/>
    <property type="molecule type" value="Genomic_DNA"/>
</dbReference>
<evidence type="ECO:0000256" key="3">
    <source>
        <dbReference type="ARBA" id="ARBA00022691"/>
    </source>
</evidence>
<name>A0A839XL71_9PSEU</name>
<dbReference type="PROSITE" id="PS51683">
    <property type="entry name" value="SAM_OMT_II"/>
    <property type="match status" value="1"/>
</dbReference>
<dbReference type="Pfam" id="PF08100">
    <property type="entry name" value="Dimerisation"/>
    <property type="match status" value="1"/>
</dbReference>
<dbReference type="InterPro" id="IPR016461">
    <property type="entry name" value="COMT-like"/>
</dbReference>
<dbReference type="Gene3D" id="1.10.10.10">
    <property type="entry name" value="Winged helix-like DNA-binding domain superfamily/Winged helix DNA-binding domain"/>
    <property type="match status" value="1"/>
</dbReference>
<dbReference type="InterPro" id="IPR029063">
    <property type="entry name" value="SAM-dependent_MTases_sf"/>
</dbReference>
<evidence type="ECO:0000313" key="7">
    <source>
        <dbReference type="EMBL" id="MBB3663347.1"/>
    </source>
</evidence>
<sequence length="346" mass="37056">MATGGDGATPEQGAGPERMVRLLAGFEVSQALYAVAKLDIATVMNEGVSEVAEIAASTGTDALAVKRVLRTLTDFGVVEQRGDTEFVLADLGATLASNVSGSLRDLAIMLMETHYLPFERFVDTVRTGRPAADIYFGQSFFEWLNAEPERAEQFSAAMASVTDGMQSDVFSGYRLPAGELVADLGGADGSVLLRLLREHPDRRGVVHDLPAVVPAARTRVAEEGFDGRVDVVGGSFFEAVPVADVYVLSTVLHDWDDESCKALLTRIARTAAVGARLVVVEMIMPITGEVHASKQVDLTMLGMVTGRERTLPEFTDLLANAGFRLDRVVPTAETSSYEIIEATLTG</sequence>
<evidence type="ECO:0000313" key="8">
    <source>
        <dbReference type="Proteomes" id="UP000564573"/>
    </source>
</evidence>
<evidence type="ECO:0000259" key="6">
    <source>
        <dbReference type="Pfam" id="PF08100"/>
    </source>
</evidence>
<proteinExistence type="predicted"/>
<dbReference type="InterPro" id="IPR012967">
    <property type="entry name" value="COMT_dimerisation"/>
</dbReference>
<dbReference type="GO" id="GO:0046983">
    <property type="term" value="F:protein dimerization activity"/>
    <property type="evidence" value="ECO:0007669"/>
    <property type="project" value="InterPro"/>
</dbReference>
<organism evidence="7 8">
    <name type="scientific">Prauserella sediminis</name>
    <dbReference type="NCBI Taxonomy" id="577680"/>
    <lineage>
        <taxon>Bacteria</taxon>
        <taxon>Bacillati</taxon>
        <taxon>Actinomycetota</taxon>
        <taxon>Actinomycetes</taxon>
        <taxon>Pseudonocardiales</taxon>
        <taxon>Pseudonocardiaceae</taxon>
        <taxon>Prauserella</taxon>
        <taxon>Prauserella salsuginis group</taxon>
    </lineage>
</organism>
<dbReference type="PANTHER" id="PTHR43712">
    <property type="entry name" value="PUTATIVE (AFU_ORTHOLOGUE AFUA_4G14580)-RELATED"/>
    <property type="match status" value="1"/>
</dbReference>
<dbReference type="PANTHER" id="PTHR43712:SF2">
    <property type="entry name" value="O-METHYLTRANSFERASE CICE"/>
    <property type="match status" value="1"/>
</dbReference>
<feature type="active site" description="Proton acceptor" evidence="4">
    <location>
        <position position="253"/>
    </location>
</feature>
<dbReference type="Pfam" id="PF00891">
    <property type="entry name" value="Methyltransf_2"/>
    <property type="match status" value="1"/>
</dbReference>
<keyword evidence="2" id="KW-0808">Transferase</keyword>
<evidence type="ECO:0000259" key="5">
    <source>
        <dbReference type="Pfam" id="PF00891"/>
    </source>
</evidence>
<keyword evidence="1" id="KW-0489">Methyltransferase</keyword>
<evidence type="ECO:0000256" key="2">
    <source>
        <dbReference type="ARBA" id="ARBA00022679"/>
    </source>
</evidence>
<accession>A0A839XL71</accession>
<evidence type="ECO:0008006" key="9">
    <source>
        <dbReference type="Google" id="ProtNLM"/>
    </source>
</evidence>
<dbReference type="InterPro" id="IPR036390">
    <property type="entry name" value="WH_DNA-bd_sf"/>
</dbReference>
<dbReference type="InterPro" id="IPR036388">
    <property type="entry name" value="WH-like_DNA-bd_sf"/>
</dbReference>
<dbReference type="Gene3D" id="3.40.50.150">
    <property type="entry name" value="Vaccinia Virus protein VP39"/>
    <property type="match status" value="1"/>
</dbReference>
<dbReference type="SUPFAM" id="SSF53335">
    <property type="entry name" value="S-adenosyl-L-methionine-dependent methyltransferases"/>
    <property type="match status" value="1"/>
</dbReference>
<feature type="domain" description="O-methyltransferase C-terminal" evidence="5">
    <location>
        <begin position="120"/>
        <end position="324"/>
    </location>
</feature>
<dbReference type="SUPFAM" id="SSF46785">
    <property type="entry name" value="Winged helix' DNA-binding domain"/>
    <property type="match status" value="1"/>
</dbReference>
<evidence type="ECO:0000256" key="4">
    <source>
        <dbReference type="PIRSR" id="PIRSR005739-1"/>
    </source>
</evidence>
<dbReference type="InterPro" id="IPR001077">
    <property type="entry name" value="COMT_C"/>
</dbReference>
<dbReference type="Gene3D" id="1.10.287.1350">
    <property type="match status" value="1"/>
</dbReference>
<keyword evidence="8" id="KW-1185">Reference proteome</keyword>
<feature type="domain" description="O-methyltransferase dimerisation" evidence="6">
    <location>
        <begin position="21"/>
        <end position="96"/>
    </location>
</feature>
<comment type="caution">
    <text evidence="7">The sequence shown here is derived from an EMBL/GenBank/DDBJ whole genome shotgun (WGS) entry which is preliminary data.</text>
</comment>
<dbReference type="CDD" id="cd02440">
    <property type="entry name" value="AdoMet_MTases"/>
    <property type="match status" value="1"/>
</dbReference>
<keyword evidence="3" id="KW-0949">S-adenosyl-L-methionine</keyword>
<dbReference type="GO" id="GO:0032259">
    <property type="term" value="P:methylation"/>
    <property type="evidence" value="ECO:0007669"/>
    <property type="project" value="UniProtKB-KW"/>
</dbReference>
<dbReference type="PIRSF" id="PIRSF005739">
    <property type="entry name" value="O-mtase"/>
    <property type="match status" value="1"/>
</dbReference>
<reference evidence="7 8" key="1">
    <citation type="submission" date="2020-08" db="EMBL/GenBank/DDBJ databases">
        <title>Sequencing the genomes of 1000 actinobacteria strains.</title>
        <authorList>
            <person name="Klenk H.-P."/>
        </authorList>
    </citation>
    <scope>NUCLEOTIDE SEQUENCE [LARGE SCALE GENOMIC DNA]</scope>
    <source>
        <strain evidence="7 8">DSM 45267</strain>
    </source>
</reference>
<protein>
    <recommendedName>
        <fullName evidence="9">O-methyltransferase</fullName>
    </recommendedName>
</protein>
<dbReference type="AlphaFoldDB" id="A0A839XL71"/>
<evidence type="ECO:0000256" key="1">
    <source>
        <dbReference type="ARBA" id="ARBA00022603"/>
    </source>
</evidence>
<dbReference type="GO" id="GO:0008171">
    <property type="term" value="F:O-methyltransferase activity"/>
    <property type="evidence" value="ECO:0007669"/>
    <property type="project" value="InterPro"/>
</dbReference>
<dbReference type="RefSeq" id="WP_183782453.1">
    <property type="nucleotide sequence ID" value="NZ_JACIBS010000001.1"/>
</dbReference>